<keyword evidence="3" id="KW-1185">Reference proteome</keyword>
<comment type="caution">
    <text evidence="2">The sequence shown here is derived from an EMBL/GenBank/DDBJ whole genome shotgun (WGS) entry which is preliminary data.</text>
</comment>
<accession>A0ABR2ZA77</accession>
<evidence type="ECO:0000256" key="1">
    <source>
        <dbReference type="SAM" id="MobiDB-lite"/>
    </source>
</evidence>
<evidence type="ECO:0000313" key="2">
    <source>
        <dbReference type="EMBL" id="KAL0058481.1"/>
    </source>
</evidence>
<sequence length="251" mass="27373">MAVWDSILSYKHDELDSLELTVVESTGACSWAYPPARCSVQSSSSLTTNSDSVSSENKETVFIRGFRMDRFGGSTSLQSPTLLSGPRQEKDRNGGSDSNSRGSGSRDRTSGGDSSPNSSTSTHSSIYGGGRSGPSGAQFDSLALLVDKVRILEVDLNDQDLSDDEDDYITHPCHIINKFASLLISKTAPTLLDDGFATLSHDEDWISIVRDSDEEFPSNIEIVKRIFSEFKFTIDGGRSRILVFKPELSEP</sequence>
<organism evidence="2 3">
    <name type="scientific">Marasmius tenuissimus</name>
    <dbReference type="NCBI Taxonomy" id="585030"/>
    <lineage>
        <taxon>Eukaryota</taxon>
        <taxon>Fungi</taxon>
        <taxon>Dikarya</taxon>
        <taxon>Basidiomycota</taxon>
        <taxon>Agaricomycotina</taxon>
        <taxon>Agaricomycetes</taxon>
        <taxon>Agaricomycetidae</taxon>
        <taxon>Agaricales</taxon>
        <taxon>Marasmiineae</taxon>
        <taxon>Marasmiaceae</taxon>
        <taxon>Marasmius</taxon>
    </lineage>
</organism>
<feature type="compositionally biased region" description="Polar residues" evidence="1">
    <location>
        <begin position="73"/>
        <end position="82"/>
    </location>
</feature>
<name>A0ABR2ZA77_9AGAR</name>
<gene>
    <name evidence="2" type="ORF">AAF712_014831</name>
</gene>
<dbReference type="EMBL" id="JBBXMP010000308">
    <property type="protein sequence ID" value="KAL0058481.1"/>
    <property type="molecule type" value="Genomic_DNA"/>
</dbReference>
<feature type="region of interest" description="Disordered" evidence="1">
    <location>
        <begin position="72"/>
        <end position="132"/>
    </location>
</feature>
<reference evidence="2 3" key="1">
    <citation type="submission" date="2024-05" db="EMBL/GenBank/DDBJ databases">
        <title>A draft genome resource for the thread blight pathogen Marasmius tenuissimus strain MS-2.</title>
        <authorList>
            <person name="Yulfo-Soto G.E."/>
            <person name="Baruah I.K."/>
            <person name="Amoako-Attah I."/>
            <person name="Bukari Y."/>
            <person name="Meinhardt L.W."/>
            <person name="Bailey B.A."/>
            <person name="Cohen S.P."/>
        </authorList>
    </citation>
    <scope>NUCLEOTIDE SEQUENCE [LARGE SCALE GENOMIC DNA]</scope>
    <source>
        <strain evidence="2 3">MS-2</strain>
    </source>
</reference>
<feature type="compositionally biased region" description="Low complexity" evidence="1">
    <location>
        <begin position="111"/>
        <end position="126"/>
    </location>
</feature>
<dbReference type="Proteomes" id="UP001437256">
    <property type="component" value="Unassembled WGS sequence"/>
</dbReference>
<evidence type="ECO:0000313" key="3">
    <source>
        <dbReference type="Proteomes" id="UP001437256"/>
    </source>
</evidence>
<protein>
    <submittedName>
        <fullName evidence="2">Uncharacterized protein</fullName>
    </submittedName>
</protein>
<proteinExistence type="predicted"/>